<keyword evidence="2" id="KW-1185">Reference proteome</keyword>
<evidence type="ECO:0000313" key="1">
    <source>
        <dbReference type="EMBL" id="KAF6744637.1"/>
    </source>
</evidence>
<name>A0A8H6HEB7_9AGAR</name>
<dbReference type="EMBL" id="JACGCI010000116">
    <property type="protein sequence ID" value="KAF6744637.1"/>
    <property type="molecule type" value="Genomic_DNA"/>
</dbReference>
<dbReference type="Proteomes" id="UP000521943">
    <property type="component" value="Unassembled WGS sequence"/>
</dbReference>
<evidence type="ECO:0000313" key="2">
    <source>
        <dbReference type="Proteomes" id="UP000521943"/>
    </source>
</evidence>
<organism evidence="1 2">
    <name type="scientific">Ephemerocybe angulata</name>
    <dbReference type="NCBI Taxonomy" id="980116"/>
    <lineage>
        <taxon>Eukaryota</taxon>
        <taxon>Fungi</taxon>
        <taxon>Dikarya</taxon>
        <taxon>Basidiomycota</taxon>
        <taxon>Agaricomycotina</taxon>
        <taxon>Agaricomycetes</taxon>
        <taxon>Agaricomycetidae</taxon>
        <taxon>Agaricales</taxon>
        <taxon>Agaricineae</taxon>
        <taxon>Psathyrellaceae</taxon>
        <taxon>Ephemerocybe</taxon>
    </lineage>
</organism>
<gene>
    <name evidence="1" type="ORF">DFP72DRAFT_1078226</name>
</gene>
<dbReference type="AlphaFoldDB" id="A0A8H6HEB7"/>
<dbReference type="OrthoDB" id="3067694at2759"/>
<sequence>MPYEMPTLPTNGLVGHVGPLVDAHGGHVDPRFAEVVATLPNVEQISNQVSPSGEIKSTSSVRPLELYCEPSSSIAGGDTTLTYWIVNWALCHFQSTQSCYKDGWSQLSSDHRVGLYPFDYEWQRSLRFIGATADQTLLAVDYEAGMLSFVTRCEGQDIPNISSLLWSTAMTPLDSISRDEYPTALNFSDDVPIFLTTDPQYEFNHTSFNNLLALPRHNAEIPLGSLITVGYTAVTFPYDSSPIPETRAFTLNVQFVLLHSYPPQSSSSA</sequence>
<protein>
    <submittedName>
        <fullName evidence="1">Uncharacterized protein</fullName>
    </submittedName>
</protein>
<accession>A0A8H6HEB7</accession>
<comment type="caution">
    <text evidence="1">The sequence shown here is derived from an EMBL/GenBank/DDBJ whole genome shotgun (WGS) entry which is preliminary data.</text>
</comment>
<proteinExistence type="predicted"/>
<reference evidence="1 2" key="1">
    <citation type="submission" date="2020-07" db="EMBL/GenBank/DDBJ databases">
        <title>Comparative genomics of pyrophilous fungi reveals a link between fire events and developmental genes.</title>
        <authorList>
            <consortium name="DOE Joint Genome Institute"/>
            <person name="Steindorff A.S."/>
            <person name="Carver A."/>
            <person name="Calhoun S."/>
            <person name="Stillman K."/>
            <person name="Liu H."/>
            <person name="Lipzen A."/>
            <person name="Pangilinan J."/>
            <person name="Labutti K."/>
            <person name="Bruns T.D."/>
            <person name="Grigoriev I.V."/>
        </authorList>
    </citation>
    <scope>NUCLEOTIDE SEQUENCE [LARGE SCALE GENOMIC DNA]</scope>
    <source>
        <strain evidence="1 2">CBS 144469</strain>
    </source>
</reference>